<evidence type="ECO:0000256" key="5">
    <source>
        <dbReference type="SAM" id="Phobius"/>
    </source>
</evidence>
<keyword evidence="4 5" id="KW-0472">Membrane</keyword>
<feature type="transmembrane region" description="Helical" evidence="5">
    <location>
        <begin position="12"/>
        <end position="28"/>
    </location>
</feature>
<feature type="domain" description="Methylamine utilisation protein MauE" evidence="6">
    <location>
        <begin position="10"/>
        <end position="135"/>
    </location>
</feature>
<gene>
    <name evidence="7" type="ORF">MQE36_12480</name>
</gene>
<proteinExistence type="predicted"/>
<reference evidence="7 8" key="1">
    <citation type="journal article" date="2018" name="Int. J. Syst. Evol. Microbiol.">
        <title>Zhouia spongiae sp. nov., isolated from a marine sponge.</title>
        <authorList>
            <person name="Zhuang L."/>
            <person name="Lin B."/>
            <person name="Qin F."/>
            <person name="Luo L."/>
        </authorList>
    </citation>
    <scope>NUCLEOTIDE SEQUENCE [LARGE SCALE GENOMIC DNA]</scope>
    <source>
        <strain evidence="7 8">HN-Y44</strain>
    </source>
</reference>
<organism evidence="7 8">
    <name type="scientific">Zhouia spongiae</name>
    <dbReference type="NCBI Taxonomy" id="2202721"/>
    <lineage>
        <taxon>Bacteria</taxon>
        <taxon>Pseudomonadati</taxon>
        <taxon>Bacteroidota</taxon>
        <taxon>Flavobacteriia</taxon>
        <taxon>Flavobacteriales</taxon>
        <taxon>Flavobacteriaceae</taxon>
        <taxon>Zhouia</taxon>
    </lineage>
</organism>
<name>A0ABY3YJM5_9FLAO</name>
<dbReference type="RefSeq" id="WP_242936309.1">
    <property type="nucleotide sequence ID" value="NZ_CP094326.1"/>
</dbReference>
<evidence type="ECO:0000313" key="8">
    <source>
        <dbReference type="Proteomes" id="UP000829476"/>
    </source>
</evidence>
<evidence type="ECO:0000259" key="6">
    <source>
        <dbReference type="Pfam" id="PF07291"/>
    </source>
</evidence>
<sequence length="158" mass="17533">MRITTIHKQHTVSAISLLYIILFTYAGISKLVEFETFRVQLGQSPMLTSFSGLVAYGIPTLEIILAIALSINKLRVVALYASLGLMTAFTMYIIAILNFSDFVPCSCGGILEQLGWTEHLIFNIAFVLLAAIAIVLNDQIEHDNHQLQIDQLASKNYV</sequence>
<comment type="subcellular location">
    <subcellularLocation>
        <location evidence="1">Membrane</location>
        <topology evidence="1">Multi-pass membrane protein</topology>
    </subcellularLocation>
</comment>
<evidence type="ECO:0000256" key="2">
    <source>
        <dbReference type="ARBA" id="ARBA00022692"/>
    </source>
</evidence>
<feature type="transmembrane region" description="Helical" evidence="5">
    <location>
        <begin position="76"/>
        <end position="99"/>
    </location>
</feature>
<feature type="transmembrane region" description="Helical" evidence="5">
    <location>
        <begin position="48"/>
        <end position="69"/>
    </location>
</feature>
<evidence type="ECO:0000313" key="7">
    <source>
        <dbReference type="EMBL" id="UNY97898.1"/>
    </source>
</evidence>
<feature type="transmembrane region" description="Helical" evidence="5">
    <location>
        <begin position="119"/>
        <end position="136"/>
    </location>
</feature>
<accession>A0ABY3YJM5</accession>
<evidence type="ECO:0000256" key="1">
    <source>
        <dbReference type="ARBA" id="ARBA00004141"/>
    </source>
</evidence>
<dbReference type="InterPro" id="IPR009908">
    <property type="entry name" value="Methylamine_util_MauE"/>
</dbReference>
<evidence type="ECO:0000256" key="3">
    <source>
        <dbReference type="ARBA" id="ARBA00022989"/>
    </source>
</evidence>
<keyword evidence="8" id="KW-1185">Reference proteome</keyword>
<protein>
    <recommendedName>
        <fullName evidence="6">Methylamine utilisation protein MauE domain-containing protein</fullName>
    </recommendedName>
</protein>
<keyword evidence="3 5" id="KW-1133">Transmembrane helix</keyword>
<dbReference type="Proteomes" id="UP000829476">
    <property type="component" value="Chromosome"/>
</dbReference>
<keyword evidence="2 5" id="KW-0812">Transmembrane</keyword>
<dbReference type="EMBL" id="CP094326">
    <property type="protein sequence ID" value="UNY97898.1"/>
    <property type="molecule type" value="Genomic_DNA"/>
</dbReference>
<evidence type="ECO:0000256" key="4">
    <source>
        <dbReference type="ARBA" id="ARBA00023136"/>
    </source>
</evidence>
<dbReference type="Pfam" id="PF07291">
    <property type="entry name" value="MauE"/>
    <property type="match status" value="1"/>
</dbReference>